<evidence type="ECO:0000313" key="2">
    <source>
        <dbReference type="Proteomes" id="UP001301958"/>
    </source>
</evidence>
<sequence>MVFQHITTLPNQLLAMSDTQPLNHATTDDEIDGAFTIPVENRRPTFVRHHFSPSGLFTPAGLGRGIKPFATAQFITIGSYTQEPPGRSINDNLRSEVSARLAEHNKNCLAGNRNGFDCFRAVTMHTESFFTVEQQATFFTLPQPSDANNNGGGGPRWSGVLLSDFGKANAPLYLPWITKRAQFREGYELRKENR</sequence>
<dbReference type="EMBL" id="MU865539">
    <property type="protein sequence ID" value="KAK4221515.1"/>
    <property type="molecule type" value="Genomic_DNA"/>
</dbReference>
<reference evidence="1" key="1">
    <citation type="journal article" date="2023" name="Mol. Phylogenet. Evol.">
        <title>Genome-scale phylogeny and comparative genomics of the fungal order Sordariales.</title>
        <authorList>
            <person name="Hensen N."/>
            <person name="Bonometti L."/>
            <person name="Westerberg I."/>
            <person name="Brannstrom I.O."/>
            <person name="Guillou S."/>
            <person name="Cros-Aarteil S."/>
            <person name="Calhoun S."/>
            <person name="Haridas S."/>
            <person name="Kuo A."/>
            <person name="Mondo S."/>
            <person name="Pangilinan J."/>
            <person name="Riley R."/>
            <person name="LaButti K."/>
            <person name="Andreopoulos B."/>
            <person name="Lipzen A."/>
            <person name="Chen C."/>
            <person name="Yan M."/>
            <person name="Daum C."/>
            <person name="Ng V."/>
            <person name="Clum A."/>
            <person name="Steindorff A."/>
            <person name="Ohm R.A."/>
            <person name="Martin F."/>
            <person name="Silar P."/>
            <person name="Natvig D.O."/>
            <person name="Lalanne C."/>
            <person name="Gautier V."/>
            <person name="Ament-Velasquez S.L."/>
            <person name="Kruys A."/>
            <person name="Hutchinson M.I."/>
            <person name="Powell A.J."/>
            <person name="Barry K."/>
            <person name="Miller A.N."/>
            <person name="Grigoriev I.V."/>
            <person name="Debuchy R."/>
            <person name="Gladieux P."/>
            <person name="Hiltunen Thoren M."/>
            <person name="Johannesson H."/>
        </authorList>
    </citation>
    <scope>NUCLEOTIDE SEQUENCE</scope>
    <source>
        <strain evidence="1">CBS 990.96</strain>
    </source>
</reference>
<keyword evidence="2" id="KW-1185">Reference proteome</keyword>
<protein>
    <submittedName>
        <fullName evidence="1">Uncharacterized protein</fullName>
    </submittedName>
</protein>
<comment type="caution">
    <text evidence="1">The sequence shown here is derived from an EMBL/GenBank/DDBJ whole genome shotgun (WGS) entry which is preliminary data.</text>
</comment>
<gene>
    <name evidence="1" type="ORF">QBC38DRAFT_449104</name>
</gene>
<name>A0AAN7BGI7_9PEZI</name>
<dbReference type="Proteomes" id="UP001301958">
    <property type="component" value="Unassembled WGS sequence"/>
</dbReference>
<organism evidence="1 2">
    <name type="scientific">Podospora fimiseda</name>
    <dbReference type="NCBI Taxonomy" id="252190"/>
    <lineage>
        <taxon>Eukaryota</taxon>
        <taxon>Fungi</taxon>
        <taxon>Dikarya</taxon>
        <taxon>Ascomycota</taxon>
        <taxon>Pezizomycotina</taxon>
        <taxon>Sordariomycetes</taxon>
        <taxon>Sordariomycetidae</taxon>
        <taxon>Sordariales</taxon>
        <taxon>Podosporaceae</taxon>
        <taxon>Podospora</taxon>
    </lineage>
</organism>
<dbReference type="AlphaFoldDB" id="A0AAN7BGI7"/>
<proteinExistence type="predicted"/>
<evidence type="ECO:0000313" key="1">
    <source>
        <dbReference type="EMBL" id="KAK4221515.1"/>
    </source>
</evidence>
<accession>A0AAN7BGI7</accession>
<reference evidence="1" key="2">
    <citation type="submission" date="2023-05" db="EMBL/GenBank/DDBJ databases">
        <authorList>
            <consortium name="Lawrence Berkeley National Laboratory"/>
            <person name="Steindorff A."/>
            <person name="Hensen N."/>
            <person name="Bonometti L."/>
            <person name="Westerberg I."/>
            <person name="Brannstrom I.O."/>
            <person name="Guillou S."/>
            <person name="Cros-Aarteil S."/>
            <person name="Calhoun S."/>
            <person name="Haridas S."/>
            <person name="Kuo A."/>
            <person name="Mondo S."/>
            <person name="Pangilinan J."/>
            <person name="Riley R."/>
            <person name="Labutti K."/>
            <person name="Andreopoulos B."/>
            <person name="Lipzen A."/>
            <person name="Chen C."/>
            <person name="Yanf M."/>
            <person name="Daum C."/>
            <person name="Ng V."/>
            <person name="Clum A."/>
            <person name="Ohm R."/>
            <person name="Martin F."/>
            <person name="Silar P."/>
            <person name="Natvig D."/>
            <person name="Lalanne C."/>
            <person name="Gautier V."/>
            <person name="Ament-Velasquez S.L."/>
            <person name="Kruys A."/>
            <person name="Hutchinson M.I."/>
            <person name="Powell A.J."/>
            <person name="Barry K."/>
            <person name="Miller A.N."/>
            <person name="Grigoriev I.V."/>
            <person name="Debuchy R."/>
            <person name="Gladieux P."/>
            <person name="Thoren M.H."/>
            <person name="Johannesson H."/>
        </authorList>
    </citation>
    <scope>NUCLEOTIDE SEQUENCE</scope>
    <source>
        <strain evidence="1">CBS 990.96</strain>
    </source>
</reference>